<dbReference type="Gene3D" id="2.20.20.130">
    <property type="match status" value="1"/>
</dbReference>
<evidence type="ECO:0000259" key="7">
    <source>
        <dbReference type="Pfam" id="PF07980"/>
    </source>
</evidence>
<proteinExistence type="inferred from homology"/>
<feature type="signal peptide" evidence="6">
    <location>
        <begin position="1"/>
        <end position="23"/>
    </location>
</feature>
<feature type="domain" description="RagB/SusD" evidence="7">
    <location>
        <begin position="357"/>
        <end position="483"/>
    </location>
</feature>
<feature type="chain" id="PRO_5017329024" evidence="6">
    <location>
        <begin position="24"/>
        <end position="484"/>
    </location>
</feature>
<dbReference type="InterPro" id="IPR033985">
    <property type="entry name" value="SusD-like_N"/>
</dbReference>
<evidence type="ECO:0000259" key="8">
    <source>
        <dbReference type="Pfam" id="PF14322"/>
    </source>
</evidence>
<dbReference type="OrthoDB" id="617686at2"/>
<evidence type="ECO:0000256" key="2">
    <source>
        <dbReference type="ARBA" id="ARBA00006275"/>
    </source>
</evidence>
<dbReference type="SUPFAM" id="SSF48452">
    <property type="entry name" value="TPR-like"/>
    <property type="match status" value="1"/>
</dbReference>
<comment type="similarity">
    <text evidence="2">Belongs to the SusD family.</text>
</comment>
<comment type="subcellular location">
    <subcellularLocation>
        <location evidence="1">Cell outer membrane</location>
    </subcellularLocation>
</comment>
<evidence type="ECO:0000256" key="1">
    <source>
        <dbReference type="ARBA" id="ARBA00004442"/>
    </source>
</evidence>
<sequence length="484" mass="54062">MNRMMKTKILYIAGLLLFTVAFSSCNKDFLNEEPILQQTNEFTLSTFKGLNQATVGAYSPLFDTPWYGRNFVVAADIRSGNAKLSPKSSGRFRTEFQWGYNPGTAPGLWTTAYDAIARANNVINAIDAEFSEDDVTQQEIDNVKAECLFIRAIGHFDLVRLYAQPYSHDKASLGVPVILVTEIGLPERNTVEEVFTQVVNDLKEAESIIESDYVRADGNDNKGFVTKAAIQALLARVYLYMEDWQNAADYATKLINNDEFQMYTTEEYTTWDNGGVFGLEAAKVPGEIIFEIYGSEGNTAHGNWDVIAYMLSPDGYGDVGASQDLLDLFEEGDVRGNLFRTHPDFGDALWSLKYPGKSGNLREENIPVLRLSEMYLIRAEALLKGAVVSGASAAGDYSVIRTNRGLTAVSSVSLQDVYNERRRELCFEGHQLFDLARTKRELVRNDYSGTVNQNVPFPDYKWAAPIPLGETDANPNMQQNPNYN</sequence>
<dbReference type="AlphaFoldDB" id="A0A399CZQ0"/>
<keyword evidence="3 6" id="KW-0732">Signal</keyword>
<evidence type="ECO:0000313" key="9">
    <source>
        <dbReference type="EMBL" id="RIH63881.1"/>
    </source>
</evidence>
<dbReference type="InterPro" id="IPR011990">
    <property type="entry name" value="TPR-like_helical_dom_sf"/>
</dbReference>
<dbReference type="InterPro" id="IPR012944">
    <property type="entry name" value="SusD_RagB_dom"/>
</dbReference>
<evidence type="ECO:0000256" key="6">
    <source>
        <dbReference type="SAM" id="SignalP"/>
    </source>
</evidence>
<protein>
    <submittedName>
        <fullName evidence="9">RagB/SusD family nutrient uptake outer membrane protein</fullName>
    </submittedName>
</protein>
<name>A0A399CZQ0_9BACT</name>
<organism evidence="9 10">
    <name type="scientific">Mariniphaga sediminis</name>
    <dbReference type="NCBI Taxonomy" id="1628158"/>
    <lineage>
        <taxon>Bacteria</taxon>
        <taxon>Pseudomonadati</taxon>
        <taxon>Bacteroidota</taxon>
        <taxon>Bacteroidia</taxon>
        <taxon>Marinilabiliales</taxon>
        <taxon>Prolixibacteraceae</taxon>
        <taxon>Mariniphaga</taxon>
    </lineage>
</organism>
<dbReference type="GO" id="GO:0009279">
    <property type="term" value="C:cell outer membrane"/>
    <property type="evidence" value="ECO:0007669"/>
    <property type="project" value="UniProtKB-SubCell"/>
</dbReference>
<dbReference type="PROSITE" id="PS51257">
    <property type="entry name" value="PROKAR_LIPOPROTEIN"/>
    <property type="match status" value="1"/>
</dbReference>
<feature type="domain" description="SusD-like N-terminal" evidence="8">
    <location>
        <begin position="28"/>
        <end position="239"/>
    </location>
</feature>
<evidence type="ECO:0000313" key="10">
    <source>
        <dbReference type="Proteomes" id="UP000266441"/>
    </source>
</evidence>
<dbReference type="CDD" id="cd08977">
    <property type="entry name" value="SusD"/>
    <property type="match status" value="1"/>
</dbReference>
<evidence type="ECO:0000256" key="5">
    <source>
        <dbReference type="ARBA" id="ARBA00023237"/>
    </source>
</evidence>
<evidence type="ECO:0000256" key="3">
    <source>
        <dbReference type="ARBA" id="ARBA00022729"/>
    </source>
</evidence>
<keyword evidence="5" id="KW-0998">Cell outer membrane</keyword>
<dbReference type="EMBL" id="QWET01000015">
    <property type="protein sequence ID" value="RIH63881.1"/>
    <property type="molecule type" value="Genomic_DNA"/>
</dbReference>
<accession>A0A399CZQ0</accession>
<dbReference type="Pfam" id="PF14322">
    <property type="entry name" value="SusD-like_3"/>
    <property type="match status" value="1"/>
</dbReference>
<gene>
    <name evidence="9" type="ORF">D1164_17225</name>
</gene>
<dbReference type="Pfam" id="PF07980">
    <property type="entry name" value="SusD_RagB"/>
    <property type="match status" value="1"/>
</dbReference>
<keyword evidence="10" id="KW-1185">Reference proteome</keyword>
<dbReference type="Proteomes" id="UP000266441">
    <property type="component" value="Unassembled WGS sequence"/>
</dbReference>
<comment type="caution">
    <text evidence="9">The sequence shown here is derived from an EMBL/GenBank/DDBJ whole genome shotgun (WGS) entry which is preliminary data.</text>
</comment>
<keyword evidence="4" id="KW-0472">Membrane</keyword>
<evidence type="ECO:0000256" key="4">
    <source>
        <dbReference type="ARBA" id="ARBA00023136"/>
    </source>
</evidence>
<reference evidence="9 10" key="1">
    <citation type="journal article" date="2015" name="Int. J. Syst. Evol. Microbiol.">
        <title>Mariniphaga sediminis sp. nov., isolated from coastal sediment.</title>
        <authorList>
            <person name="Wang F.Q."/>
            <person name="Shen Q.Y."/>
            <person name="Chen G.J."/>
            <person name="Du Z.J."/>
        </authorList>
    </citation>
    <scope>NUCLEOTIDE SEQUENCE [LARGE SCALE GENOMIC DNA]</scope>
    <source>
        <strain evidence="9 10">SY21</strain>
    </source>
</reference>
<dbReference type="Gene3D" id="1.25.40.900">
    <property type="match status" value="1"/>
</dbReference>
<dbReference type="Gene3D" id="1.25.40.390">
    <property type="match status" value="1"/>
</dbReference>